<evidence type="ECO:0000259" key="1">
    <source>
        <dbReference type="Pfam" id="PF13391"/>
    </source>
</evidence>
<keyword evidence="2" id="KW-0378">Hydrolase</keyword>
<dbReference type="OrthoDB" id="7181882at2"/>
<keyword evidence="2" id="KW-0255">Endonuclease</keyword>
<name>A0A162LPR5_9PROT</name>
<comment type="caution">
    <text evidence="2">The sequence shown here is derived from an EMBL/GenBank/DDBJ whole genome shotgun (WGS) entry which is preliminary data.</text>
</comment>
<dbReference type="RefSeq" id="WP_062761929.1">
    <property type="nucleotide sequence ID" value="NZ_CP121045.1"/>
</dbReference>
<dbReference type="GO" id="GO:0004519">
    <property type="term" value="F:endonuclease activity"/>
    <property type="evidence" value="ECO:0007669"/>
    <property type="project" value="UniProtKB-KW"/>
</dbReference>
<organism evidence="2 3">
    <name type="scientific">Tistrella mobilis</name>
    <dbReference type="NCBI Taxonomy" id="171437"/>
    <lineage>
        <taxon>Bacteria</taxon>
        <taxon>Pseudomonadati</taxon>
        <taxon>Pseudomonadota</taxon>
        <taxon>Alphaproteobacteria</taxon>
        <taxon>Geminicoccales</taxon>
        <taxon>Geminicoccaceae</taxon>
        <taxon>Tistrella</taxon>
    </lineage>
</organism>
<protein>
    <submittedName>
        <fullName evidence="2">Restriction endonuclease</fullName>
    </submittedName>
</protein>
<keyword evidence="2" id="KW-0540">Nuclease</keyword>
<dbReference type="EMBL" id="LPZR01000046">
    <property type="protein sequence ID" value="KYO56251.1"/>
    <property type="molecule type" value="Genomic_DNA"/>
</dbReference>
<evidence type="ECO:0000313" key="3">
    <source>
        <dbReference type="Proteomes" id="UP000075787"/>
    </source>
</evidence>
<accession>A0A162LPR5</accession>
<sequence>MVKAVFTTRVSPSYDDLPERYYHFPRSYLRQVEAALGDWIVYYEPRRRSADPGSRGGRQAYFAIARVAGIEPDPVRPDHFYARIDGYLDLEHPVPFRAGPGDTYERSLTRQDGGTSKGAFGRAVRNLSEAEFDRIVTAGFGRLIAPPVTISPAVAPFDGFGEAPAVFEDVPTPPRPMIERLVTRPFRDRAFADVVRRAYGRRCAMTGLALVDADGLGEAEAAHIRPVADDGPDSVRNGLALTGTLHWMFDHGLVSVDEDHSLLLDQGRVPDTILRIIHPDRRLVVPDIPDLRPHPEFLRYHRREIFRG</sequence>
<reference evidence="2 3" key="1">
    <citation type="submission" date="2015-12" db="EMBL/GenBank/DDBJ databases">
        <title>Genome sequence of Tistrella mobilis MCCC 1A02139.</title>
        <authorList>
            <person name="Lu L."/>
            <person name="Lai Q."/>
            <person name="Shao Z."/>
            <person name="Qian P."/>
        </authorList>
    </citation>
    <scope>NUCLEOTIDE SEQUENCE [LARGE SCALE GENOMIC DNA]</scope>
    <source>
        <strain evidence="2 3">MCCC 1A02139</strain>
    </source>
</reference>
<evidence type="ECO:0000313" key="2">
    <source>
        <dbReference type="EMBL" id="KYO56251.1"/>
    </source>
</evidence>
<dbReference type="Pfam" id="PF13391">
    <property type="entry name" value="HNH_2"/>
    <property type="match status" value="1"/>
</dbReference>
<dbReference type="Proteomes" id="UP000075787">
    <property type="component" value="Unassembled WGS sequence"/>
</dbReference>
<dbReference type="InterPro" id="IPR003615">
    <property type="entry name" value="HNH_nuc"/>
</dbReference>
<dbReference type="AlphaFoldDB" id="A0A162LPR5"/>
<feature type="domain" description="HNH nuclease" evidence="1">
    <location>
        <begin position="203"/>
        <end position="257"/>
    </location>
</feature>
<dbReference type="GeneID" id="97243843"/>
<proteinExistence type="predicted"/>
<gene>
    <name evidence="2" type="ORF">AUP44_02560</name>
</gene>